<dbReference type="InterPro" id="IPR023753">
    <property type="entry name" value="FAD/NAD-binding_dom"/>
</dbReference>
<feature type="domain" description="4Fe-4S ferredoxin-type" evidence="11">
    <location>
        <begin position="37"/>
        <end position="66"/>
    </location>
</feature>
<dbReference type="SUPFAM" id="SSF54862">
    <property type="entry name" value="4Fe-4S ferredoxins"/>
    <property type="match status" value="1"/>
</dbReference>
<evidence type="ECO:0000256" key="10">
    <source>
        <dbReference type="ARBA" id="ARBA00047776"/>
    </source>
</evidence>
<dbReference type="RefSeq" id="WP_192039887.1">
    <property type="nucleotide sequence ID" value="NZ_JACYWE010000008.1"/>
</dbReference>
<evidence type="ECO:0000256" key="5">
    <source>
        <dbReference type="ARBA" id="ARBA00022827"/>
    </source>
</evidence>
<keyword evidence="5" id="KW-0274">FAD</keyword>
<dbReference type="Pfam" id="PF07992">
    <property type="entry name" value="Pyr_redox_2"/>
    <property type="match status" value="1"/>
</dbReference>
<evidence type="ECO:0000256" key="6">
    <source>
        <dbReference type="ARBA" id="ARBA00022857"/>
    </source>
</evidence>
<dbReference type="SUPFAM" id="SSF51971">
    <property type="entry name" value="Nucleotide-binding domain"/>
    <property type="match status" value="1"/>
</dbReference>
<keyword evidence="6" id="KW-0521">NADP</keyword>
<keyword evidence="3" id="KW-0285">Flavoprotein</keyword>
<evidence type="ECO:0000259" key="11">
    <source>
        <dbReference type="PROSITE" id="PS51379"/>
    </source>
</evidence>
<dbReference type="EC" id="1.18.1.2" evidence="2"/>
<dbReference type="Proteomes" id="UP000642993">
    <property type="component" value="Unassembled WGS sequence"/>
</dbReference>
<keyword evidence="4" id="KW-0479">Metal-binding</keyword>
<dbReference type="Pfam" id="PF00037">
    <property type="entry name" value="Fer4"/>
    <property type="match status" value="1"/>
</dbReference>
<keyword evidence="7" id="KW-0560">Oxidoreductase</keyword>
<evidence type="ECO:0000313" key="12">
    <source>
        <dbReference type="EMBL" id="MBD8507420.1"/>
    </source>
</evidence>
<sequence length="504" mass="54636">MPHVVTQACCADASCVFACPVNCIHPSPDEPDFLAAEMLHIDPEACVDCGACVDACPVDAIVPHRKLEPHQQEFRDINAAFYQQPRPRTPLALIPISPRKQPSPDLLRVAIVGSGPAAMYAADELLKQRDVAVTMHERLDRPYGLARYGVAPDHEATRQVADLFDIISADRRLEQRFGTELGVDVTDAELHETHHAVIYATGASSDRRLGIPGEDLPGSVAATDFVAWYNGHPDHADRDYPLDHERVVIIGNGNVALDMARILTTDPERLAATSIAPNALEALRASAVREVVILGRRGPAQAAYTLPELLGLARKHPARLVIDKQELHIDAATELQRNNGTLAPATERKLAIAEEIALNMGEATADERRIVLRYLVSPREIHGDGRVASITAEHNELVEQDGRALAVGTGHTETLSTGLVIRSVGYRGTALPGVPFDEARGIIPNIEGRVTGADGALRQGSYVTGWIKRGPSGFIGTNKTCAKETVDHLIEDYNNGLLRGAMRR</sequence>
<evidence type="ECO:0000256" key="7">
    <source>
        <dbReference type="ARBA" id="ARBA00023002"/>
    </source>
</evidence>
<reference evidence="12" key="1">
    <citation type="submission" date="2020-09" db="EMBL/GenBank/DDBJ databases">
        <title>Hoyosella lacisalsi sp. nov., a halotolerant actinobacterium isolated from soil of Lake Gudzhirganskoe.</title>
        <authorList>
            <person name="Yang Q."/>
            <person name="Guo P.Y."/>
            <person name="Liu S.W."/>
            <person name="Li F.N."/>
            <person name="Sun C.H."/>
        </authorList>
    </citation>
    <scope>NUCLEOTIDE SEQUENCE</scope>
    <source>
        <strain evidence="12">G463</strain>
    </source>
</reference>
<proteinExistence type="predicted"/>
<gene>
    <name evidence="12" type="ORF">HT102_13100</name>
</gene>
<evidence type="ECO:0000256" key="4">
    <source>
        <dbReference type="ARBA" id="ARBA00022723"/>
    </source>
</evidence>
<comment type="cofactor">
    <cofactor evidence="1">
        <name>FAD</name>
        <dbReference type="ChEBI" id="CHEBI:57692"/>
    </cofactor>
</comment>
<keyword evidence="8" id="KW-0408">Iron</keyword>
<dbReference type="PANTHER" id="PTHR48467:SF1">
    <property type="entry name" value="GLUTAMATE SYNTHASE 1 [NADH], CHLOROPLASTIC-LIKE"/>
    <property type="match status" value="1"/>
</dbReference>
<keyword evidence="9" id="KW-0411">Iron-sulfur</keyword>
<keyword evidence="13" id="KW-1185">Reference proteome</keyword>
<evidence type="ECO:0000313" key="13">
    <source>
        <dbReference type="Proteomes" id="UP000642993"/>
    </source>
</evidence>
<dbReference type="PANTHER" id="PTHR48467">
    <property type="entry name" value="GLUTAMATE SYNTHASE 1 [NADH], CHLOROPLASTIC-LIKE"/>
    <property type="match status" value="1"/>
</dbReference>
<comment type="caution">
    <text evidence="12">The sequence shown here is derived from an EMBL/GenBank/DDBJ whole genome shotgun (WGS) entry which is preliminary data.</text>
</comment>
<protein>
    <recommendedName>
        <fullName evidence="2">ferredoxin--NADP(+) reductase</fullName>
        <ecNumber evidence="2">1.18.1.2</ecNumber>
    </recommendedName>
</protein>
<dbReference type="InterPro" id="IPR017896">
    <property type="entry name" value="4Fe4S_Fe-S-bd"/>
</dbReference>
<dbReference type="Gene3D" id="3.40.50.720">
    <property type="entry name" value="NAD(P)-binding Rossmann-like Domain"/>
    <property type="match status" value="1"/>
</dbReference>
<evidence type="ECO:0000256" key="9">
    <source>
        <dbReference type="ARBA" id="ARBA00023014"/>
    </source>
</evidence>
<accession>A0A927JEL8</accession>
<evidence type="ECO:0000256" key="3">
    <source>
        <dbReference type="ARBA" id="ARBA00022630"/>
    </source>
</evidence>
<dbReference type="PROSITE" id="PS51379">
    <property type="entry name" value="4FE4S_FER_2"/>
    <property type="match status" value="2"/>
</dbReference>
<organism evidence="12 13">
    <name type="scientific">Lolliginicoccus lacisalsi</name>
    <dbReference type="NCBI Taxonomy" id="2742202"/>
    <lineage>
        <taxon>Bacteria</taxon>
        <taxon>Bacillati</taxon>
        <taxon>Actinomycetota</taxon>
        <taxon>Actinomycetes</taxon>
        <taxon>Mycobacteriales</taxon>
        <taxon>Hoyosellaceae</taxon>
        <taxon>Lolliginicoccus</taxon>
    </lineage>
</organism>
<evidence type="ECO:0000256" key="2">
    <source>
        <dbReference type="ARBA" id="ARBA00013223"/>
    </source>
</evidence>
<dbReference type="InterPro" id="IPR017900">
    <property type="entry name" value="4Fe4S_Fe_S_CS"/>
</dbReference>
<name>A0A927JEL8_9ACTN</name>
<dbReference type="PRINTS" id="PR00419">
    <property type="entry name" value="ADXRDTASE"/>
</dbReference>
<evidence type="ECO:0000256" key="1">
    <source>
        <dbReference type="ARBA" id="ARBA00001974"/>
    </source>
</evidence>
<dbReference type="GO" id="GO:0046872">
    <property type="term" value="F:metal ion binding"/>
    <property type="evidence" value="ECO:0007669"/>
    <property type="project" value="UniProtKB-KW"/>
</dbReference>
<dbReference type="InterPro" id="IPR036188">
    <property type="entry name" value="FAD/NAD-bd_sf"/>
</dbReference>
<dbReference type="AlphaFoldDB" id="A0A927JEL8"/>
<dbReference type="PROSITE" id="PS00198">
    <property type="entry name" value="4FE4S_FER_1"/>
    <property type="match status" value="1"/>
</dbReference>
<dbReference type="EMBL" id="JACYWE010000008">
    <property type="protein sequence ID" value="MBD8507420.1"/>
    <property type="molecule type" value="Genomic_DNA"/>
</dbReference>
<comment type="catalytic activity">
    <reaction evidence="10">
        <text>2 reduced [2Fe-2S]-[ferredoxin] + NADP(+) + H(+) = 2 oxidized [2Fe-2S]-[ferredoxin] + NADPH</text>
        <dbReference type="Rhea" id="RHEA:20125"/>
        <dbReference type="Rhea" id="RHEA-COMP:10000"/>
        <dbReference type="Rhea" id="RHEA-COMP:10001"/>
        <dbReference type="ChEBI" id="CHEBI:15378"/>
        <dbReference type="ChEBI" id="CHEBI:33737"/>
        <dbReference type="ChEBI" id="CHEBI:33738"/>
        <dbReference type="ChEBI" id="CHEBI:57783"/>
        <dbReference type="ChEBI" id="CHEBI:58349"/>
        <dbReference type="EC" id="1.18.1.2"/>
    </reaction>
</comment>
<feature type="domain" description="4Fe-4S ferredoxin-type" evidence="11">
    <location>
        <begin position="1"/>
        <end position="29"/>
    </location>
</feature>
<dbReference type="InterPro" id="IPR055275">
    <property type="entry name" value="Ferredox_Rdtase"/>
</dbReference>
<dbReference type="GO" id="GO:0004324">
    <property type="term" value="F:ferredoxin-NADP+ reductase activity"/>
    <property type="evidence" value="ECO:0007669"/>
    <property type="project" value="UniProtKB-EC"/>
</dbReference>
<dbReference type="Gene3D" id="3.30.70.20">
    <property type="match status" value="1"/>
</dbReference>
<dbReference type="Gene3D" id="3.50.50.60">
    <property type="entry name" value="FAD/NAD(P)-binding domain"/>
    <property type="match status" value="1"/>
</dbReference>
<evidence type="ECO:0000256" key="8">
    <source>
        <dbReference type="ARBA" id="ARBA00023004"/>
    </source>
</evidence>
<dbReference type="GO" id="GO:0051536">
    <property type="term" value="F:iron-sulfur cluster binding"/>
    <property type="evidence" value="ECO:0007669"/>
    <property type="project" value="UniProtKB-KW"/>
</dbReference>